<dbReference type="Gene3D" id="3.40.50.10260">
    <property type="entry name" value="YjeF N-terminal domain"/>
    <property type="match status" value="1"/>
</dbReference>
<keyword evidence="1" id="KW-0630">Potassium</keyword>
<comment type="function">
    <text evidence="1">Catalyzes the epimerization of the S- and R-forms of NAD(P)HX, a damaged form of NAD(P)H that is a result of enzymatic or heat-dependent hydration. This is a prerequisite for the S-specific NAD(P)H-hydrate dehydratase to allow the repair of both epimers of NAD(P)HX.</text>
</comment>
<feature type="binding site" evidence="1">
    <location>
        <position position="131"/>
    </location>
    <ligand>
        <name>K(+)</name>
        <dbReference type="ChEBI" id="CHEBI:29103"/>
    </ligand>
</feature>
<dbReference type="AlphaFoldDB" id="A0A6N7W401"/>
<protein>
    <recommendedName>
        <fullName evidence="1">NAD(P)H-hydrate epimerase</fullName>
        <ecNumber evidence="1">5.1.99.6</ecNumber>
    </recommendedName>
    <alternativeName>
        <fullName evidence="1">NAD(P)HX epimerase</fullName>
    </alternativeName>
</protein>
<dbReference type="Proteomes" id="UP000470875">
    <property type="component" value="Unassembled WGS sequence"/>
</dbReference>
<dbReference type="EC" id="5.1.99.6" evidence="1"/>
<comment type="caution">
    <text evidence="1">Lacks conserved residue(s) required for the propagation of feature annotation.</text>
</comment>
<dbReference type="GO" id="GO:0052856">
    <property type="term" value="F:NAD(P)HX epimerase activity"/>
    <property type="evidence" value="ECO:0007669"/>
    <property type="project" value="UniProtKB-UniRule"/>
</dbReference>
<comment type="similarity">
    <text evidence="1">Belongs to the NnrE/AIBP family.</text>
</comment>
<name>A0A6N7W401_9ACTO</name>
<feature type="binding site" evidence="1">
    <location>
        <position position="59"/>
    </location>
    <ligand>
        <name>K(+)</name>
        <dbReference type="ChEBI" id="CHEBI:29103"/>
    </ligand>
</feature>
<sequence>MIPAPLSYTAEEIRDAEAPLLAAGVPLMEKASQALAEVILAEFASPKTPVLFLVGPGNNGGDGLYSAAALASQGISTHALVVSNRIHNNGYIAAERAGVDFWSRPGASIETIRSIVLENLSAEMGPVVVVDAMLGIGSSPATPMREPARSVALAINDLRTTQAPITVIAADIPSGLDPDTGIAPDRAVIRADMTVTFGALKKGMLIKDGPLHCGKITIIDIGLGPYLHPMP</sequence>
<reference evidence="3 4" key="1">
    <citation type="submission" date="2019-08" db="EMBL/GenBank/DDBJ databases">
        <title>In-depth cultivation of the pig gut microbiome towards novel bacterial diversity and tailored functional studies.</title>
        <authorList>
            <person name="Wylensek D."/>
            <person name="Hitch T.C.A."/>
            <person name="Clavel T."/>
        </authorList>
    </citation>
    <scope>NUCLEOTIDE SEQUENCE [LARGE SCALE GENOMIC DNA]</scope>
    <source>
        <strain evidence="3 4">WB03_NA08</strain>
    </source>
</reference>
<dbReference type="HAMAP" id="MF_01966">
    <property type="entry name" value="NADHX_epimerase"/>
    <property type="match status" value="1"/>
</dbReference>
<comment type="caution">
    <text evidence="3">The sequence shown here is derived from an EMBL/GenBank/DDBJ whole genome shotgun (WGS) entry which is preliminary data.</text>
</comment>
<accession>A0A6N7W401</accession>
<keyword evidence="4" id="KW-1185">Reference proteome</keyword>
<keyword evidence="1 3" id="KW-0413">Isomerase</keyword>
<dbReference type="InterPro" id="IPR036652">
    <property type="entry name" value="YjeF_N_dom_sf"/>
</dbReference>
<dbReference type="GO" id="GO:0000166">
    <property type="term" value="F:nucleotide binding"/>
    <property type="evidence" value="ECO:0007669"/>
    <property type="project" value="UniProtKB-KW"/>
</dbReference>
<dbReference type="EMBL" id="VULO01000004">
    <property type="protein sequence ID" value="MSS84025.1"/>
    <property type="molecule type" value="Genomic_DNA"/>
</dbReference>
<dbReference type="Pfam" id="PF03853">
    <property type="entry name" value="YjeF_N"/>
    <property type="match status" value="1"/>
</dbReference>
<evidence type="ECO:0000313" key="3">
    <source>
        <dbReference type="EMBL" id="MSS84025.1"/>
    </source>
</evidence>
<comment type="catalytic activity">
    <reaction evidence="1">
        <text>(6R)-NADHX = (6S)-NADHX</text>
        <dbReference type="Rhea" id="RHEA:32215"/>
        <dbReference type="ChEBI" id="CHEBI:64074"/>
        <dbReference type="ChEBI" id="CHEBI:64075"/>
        <dbReference type="EC" id="5.1.99.6"/>
    </reaction>
</comment>
<feature type="domain" description="YjeF N-terminal" evidence="2">
    <location>
        <begin position="9"/>
        <end position="229"/>
    </location>
</feature>
<keyword evidence="1" id="KW-0547">Nucleotide-binding</keyword>
<feature type="binding site" evidence="1">
    <location>
        <begin position="58"/>
        <end position="62"/>
    </location>
    <ligand>
        <name>(6S)-NADPHX</name>
        <dbReference type="ChEBI" id="CHEBI:64076"/>
    </ligand>
</feature>
<evidence type="ECO:0000259" key="2">
    <source>
        <dbReference type="PROSITE" id="PS51385"/>
    </source>
</evidence>
<keyword evidence="1" id="KW-0521">NADP</keyword>
<feature type="binding site" evidence="1">
    <location>
        <position position="171"/>
    </location>
    <ligand>
        <name>(6S)-NADPHX</name>
        <dbReference type="ChEBI" id="CHEBI:64076"/>
    </ligand>
</feature>
<dbReference type="GO" id="GO:0046872">
    <property type="term" value="F:metal ion binding"/>
    <property type="evidence" value="ECO:0007669"/>
    <property type="project" value="UniProtKB-KW"/>
</dbReference>
<dbReference type="RefSeq" id="WP_154543966.1">
    <property type="nucleotide sequence ID" value="NZ_VULO01000004.1"/>
</dbReference>
<dbReference type="NCBIfam" id="TIGR00197">
    <property type="entry name" value="yjeF_nterm"/>
    <property type="match status" value="1"/>
</dbReference>
<comment type="cofactor">
    <cofactor evidence="1">
        <name>K(+)</name>
        <dbReference type="ChEBI" id="CHEBI:29103"/>
    </cofactor>
    <text evidence="1">Binds 1 potassium ion per subunit.</text>
</comment>
<keyword evidence="1" id="KW-0520">NAD</keyword>
<dbReference type="PROSITE" id="PS51385">
    <property type="entry name" value="YJEF_N"/>
    <property type="match status" value="1"/>
</dbReference>
<keyword evidence="1" id="KW-0479">Metal-binding</keyword>
<comment type="catalytic activity">
    <reaction evidence="1">
        <text>(6R)-NADPHX = (6S)-NADPHX</text>
        <dbReference type="Rhea" id="RHEA:32227"/>
        <dbReference type="ChEBI" id="CHEBI:64076"/>
        <dbReference type="ChEBI" id="CHEBI:64077"/>
        <dbReference type="EC" id="5.1.99.6"/>
    </reaction>
</comment>
<feature type="binding site" evidence="1">
    <location>
        <position position="174"/>
    </location>
    <ligand>
        <name>K(+)</name>
        <dbReference type="ChEBI" id="CHEBI:29103"/>
    </ligand>
</feature>
<dbReference type="InterPro" id="IPR004443">
    <property type="entry name" value="YjeF_N_dom"/>
</dbReference>
<evidence type="ECO:0000256" key="1">
    <source>
        <dbReference type="HAMAP-Rule" id="MF_01966"/>
    </source>
</evidence>
<gene>
    <name evidence="1" type="primary">nnrE</name>
    <name evidence="3" type="ORF">FYJ24_04440</name>
</gene>
<organism evidence="3 4">
    <name type="scientific">Scrofimicrobium canadense</name>
    <dbReference type="NCBI Taxonomy" id="2652290"/>
    <lineage>
        <taxon>Bacteria</taxon>
        <taxon>Bacillati</taxon>
        <taxon>Actinomycetota</taxon>
        <taxon>Actinomycetes</taxon>
        <taxon>Actinomycetales</taxon>
        <taxon>Actinomycetaceae</taxon>
        <taxon>Scrofimicrobium</taxon>
    </lineage>
</organism>
<dbReference type="SUPFAM" id="SSF64153">
    <property type="entry name" value="YjeF N-terminal domain-like"/>
    <property type="match status" value="1"/>
</dbReference>
<evidence type="ECO:0000313" key="4">
    <source>
        <dbReference type="Proteomes" id="UP000470875"/>
    </source>
</evidence>
<proteinExistence type="inferred from homology"/>